<evidence type="ECO:0000259" key="3">
    <source>
        <dbReference type="Pfam" id="PF13005"/>
    </source>
</evidence>
<dbReference type="InterPro" id="IPR052344">
    <property type="entry name" value="Transposase-related"/>
</dbReference>
<dbReference type="InterPro" id="IPR045618">
    <property type="entry name" value="DUF6444"/>
</dbReference>
<evidence type="ECO:0000313" key="6">
    <source>
        <dbReference type="Proteomes" id="UP000187464"/>
    </source>
</evidence>
<reference evidence="5 6" key="1">
    <citation type="submission" date="2016-08" db="EMBL/GenBank/DDBJ databases">
        <authorList>
            <person name="Seilhamer J.J."/>
        </authorList>
    </citation>
    <scope>NUCLEOTIDE SEQUENCE [LARGE SCALE GENOMIC DNA]</scope>
    <source>
        <strain evidence="5">M3/6</strain>
    </source>
</reference>
<feature type="domain" description="Transposase IS66 zinc-finger binding" evidence="3">
    <location>
        <begin position="171"/>
        <end position="216"/>
    </location>
</feature>
<gene>
    <name evidence="5" type="ORF">PSM36_3067</name>
</gene>
<dbReference type="PANTHER" id="PTHR33678:SF1">
    <property type="entry name" value="BLL1576 PROTEIN"/>
    <property type="match status" value="1"/>
</dbReference>
<evidence type="ECO:0000259" key="2">
    <source>
        <dbReference type="Pfam" id="PF03050"/>
    </source>
</evidence>
<dbReference type="KEGG" id="psac:PSM36_3067"/>
<dbReference type="RefSeq" id="WP_076931605.1">
    <property type="nucleotide sequence ID" value="NZ_LT605205.1"/>
</dbReference>
<feature type="region of interest" description="Disordered" evidence="1">
    <location>
        <begin position="105"/>
        <end position="166"/>
    </location>
</feature>
<evidence type="ECO:0000259" key="4">
    <source>
        <dbReference type="Pfam" id="PF20042"/>
    </source>
</evidence>
<dbReference type="STRING" id="1642647.PSM36_3067"/>
<proteinExistence type="predicted"/>
<feature type="compositionally biased region" description="Polar residues" evidence="1">
    <location>
        <begin position="154"/>
        <end position="163"/>
    </location>
</feature>
<dbReference type="InterPro" id="IPR024474">
    <property type="entry name" value="Znf_dom_IS66"/>
</dbReference>
<keyword evidence="6" id="KW-1185">Reference proteome</keyword>
<dbReference type="InterPro" id="IPR004291">
    <property type="entry name" value="Transposase_IS66_central"/>
</dbReference>
<organism evidence="5 6">
    <name type="scientific">Proteiniphilum saccharofermentans</name>
    <dbReference type="NCBI Taxonomy" id="1642647"/>
    <lineage>
        <taxon>Bacteria</taxon>
        <taxon>Pseudomonadati</taxon>
        <taxon>Bacteroidota</taxon>
        <taxon>Bacteroidia</taxon>
        <taxon>Bacteroidales</taxon>
        <taxon>Dysgonomonadaceae</taxon>
        <taxon>Proteiniphilum</taxon>
    </lineage>
</organism>
<protein>
    <submittedName>
        <fullName evidence="5">Uncharacterized protein</fullName>
    </submittedName>
</protein>
<dbReference type="Pfam" id="PF13005">
    <property type="entry name" value="zf-IS66"/>
    <property type="match status" value="1"/>
</dbReference>
<dbReference type="EMBL" id="LT605205">
    <property type="protein sequence ID" value="SCD21856.1"/>
    <property type="molecule type" value="Genomic_DNA"/>
</dbReference>
<name>A0A1R3T0A9_9BACT</name>
<accession>A0A1R3T0A9</accession>
<dbReference type="Pfam" id="PF03050">
    <property type="entry name" value="DDE_Tnp_IS66"/>
    <property type="match status" value="2"/>
</dbReference>
<dbReference type="Proteomes" id="UP000187464">
    <property type="component" value="Chromosome I"/>
</dbReference>
<sequence>MKKNFNTGLGKSLEADRVKLTRRREQILRELGFHDELDSTELAERLPVRTNANRTLAKTIGEKDRELARMGLVLSARESGMKVKEARIADQASRIAELASRVAELEEGVKPVKKSSANSSVPPSKNPIGIRHTQSRRKPSGRKTGGQEGHRGSTLPQSENVTGTGRWYPARACPECGKTLEMDSASVRATRQVVDIPLPVAATVVNHMAMQVKCSCGHCRKGQFPQEVNAPVSFGPNIMAMTSYLSTYQNVPFKRLTHLFDTIFGLHISEGSVSNMLKTMRKFSKTPYGMIRRKVAGGKVARADETGINVKGENNWLWVFQNAVAAFLADPAVPPTNNDSEKALRPAKTKLKVSGCFRSDEGAENYATVASVIQTAVKNGQNPFEVLRVIATLAQI</sequence>
<evidence type="ECO:0000256" key="1">
    <source>
        <dbReference type="SAM" id="MobiDB-lite"/>
    </source>
</evidence>
<feature type="domain" description="DUF6444" evidence="4">
    <location>
        <begin position="87"/>
        <end position="153"/>
    </location>
</feature>
<feature type="domain" description="Transposase IS66 central" evidence="2">
    <location>
        <begin position="233"/>
        <end position="322"/>
    </location>
</feature>
<evidence type="ECO:0000313" key="5">
    <source>
        <dbReference type="EMBL" id="SCD21856.1"/>
    </source>
</evidence>
<dbReference type="PANTHER" id="PTHR33678">
    <property type="entry name" value="BLL1576 PROTEIN"/>
    <property type="match status" value="1"/>
</dbReference>
<dbReference type="AlphaFoldDB" id="A0A1R3T0A9"/>
<feature type="domain" description="Transposase IS66 central" evidence="2">
    <location>
        <begin position="323"/>
        <end position="364"/>
    </location>
</feature>
<dbReference type="Pfam" id="PF20042">
    <property type="entry name" value="DUF6444"/>
    <property type="match status" value="1"/>
</dbReference>